<feature type="compositionally biased region" description="Basic and acidic residues" evidence="1">
    <location>
        <begin position="7"/>
        <end position="33"/>
    </location>
</feature>
<dbReference type="Proteomes" id="UP000282125">
    <property type="component" value="Unassembled WGS sequence"/>
</dbReference>
<dbReference type="SMART" id="SM00463">
    <property type="entry name" value="SMR"/>
    <property type="match status" value="1"/>
</dbReference>
<dbReference type="EMBL" id="RRAZ01000003">
    <property type="protein sequence ID" value="RRH77906.1"/>
    <property type="molecule type" value="Genomic_DNA"/>
</dbReference>
<feature type="compositionally biased region" description="Pro residues" evidence="1">
    <location>
        <begin position="48"/>
        <end position="59"/>
    </location>
</feature>
<accession>A0A3P3DVY2</accession>
<evidence type="ECO:0000259" key="2">
    <source>
        <dbReference type="PROSITE" id="PS50828"/>
    </source>
</evidence>
<evidence type="ECO:0000313" key="3">
    <source>
        <dbReference type="EMBL" id="RRH77906.1"/>
    </source>
</evidence>
<gene>
    <name evidence="3" type="ORF">EG244_02465</name>
</gene>
<evidence type="ECO:0000313" key="4">
    <source>
        <dbReference type="Proteomes" id="UP000282125"/>
    </source>
</evidence>
<feature type="domain" description="Smr" evidence="2">
    <location>
        <begin position="114"/>
        <end position="204"/>
    </location>
</feature>
<dbReference type="AlphaFoldDB" id="A0A3P3DVY2"/>
<dbReference type="SUPFAM" id="SSF160443">
    <property type="entry name" value="SMR domain-like"/>
    <property type="match status" value="1"/>
</dbReference>
<proteinExistence type="predicted"/>
<dbReference type="PANTHER" id="PTHR35562">
    <property type="entry name" value="DNA ENDONUCLEASE SMRA-RELATED"/>
    <property type="match status" value="1"/>
</dbReference>
<dbReference type="InterPro" id="IPR002625">
    <property type="entry name" value="Smr_dom"/>
</dbReference>
<dbReference type="RefSeq" id="WP_124963433.1">
    <property type="nucleotide sequence ID" value="NZ_RRAZ01000003.1"/>
</dbReference>
<organism evidence="3 4">
    <name type="scientific">Falsigemmobacter faecalis</name>
    <dbReference type="NCBI Taxonomy" id="2488730"/>
    <lineage>
        <taxon>Bacteria</taxon>
        <taxon>Pseudomonadati</taxon>
        <taxon>Pseudomonadota</taxon>
        <taxon>Alphaproteobacteria</taxon>
        <taxon>Rhodobacterales</taxon>
        <taxon>Paracoccaceae</taxon>
        <taxon>Falsigemmobacter</taxon>
    </lineage>
</organism>
<dbReference type="PROSITE" id="PS50828">
    <property type="entry name" value="SMR"/>
    <property type="match status" value="1"/>
</dbReference>
<dbReference type="Gene3D" id="3.30.1370.110">
    <property type="match status" value="1"/>
</dbReference>
<dbReference type="Pfam" id="PF01713">
    <property type="entry name" value="Smr"/>
    <property type="match status" value="1"/>
</dbReference>
<reference evidence="3 4" key="1">
    <citation type="submission" date="2018-11" db="EMBL/GenBank/DDBJ databases">
        <title>Gemmobacter sp. nov., YIM 102744-1 draft genome.</title>
        <authorList>
            <person name="Li G."/>
            <person name="Jiang Y."/>
        </authorList>
    </citation>
    <scope>NUCLEOTIDE SEQUENCE [LARGE SCALE GENOMIC DNA]</scope>
    <source>
        <strain evidence="3 4">YIM 102744-1</strain>
    </source>
</reference>
<sequence>MARRRTLRPDERELWDKVARTAEPMHKTRKAPEPPEPAAAPEVSGRPLIPPPLPKPQPFRLPASLRLGTKARPSATKVDLAPTPAEALAAAPMRMDAGTHKSMTRGKVSPEARLDLHGLTLSEAHPELIRFLMNAQSDGKRLALVITGKGKDRDDGGPIPSRIGALRHQLPHWLALPPLRHIVLQASQAHLKHGGAGAWYIYLRRLR</sequence>
<feature type="region of interest" description="Disordered" evidence="1">
    <location>
        <begin position="1"/>
        <end position="61"/>
    </location>
</feature>
<evidence type="ECO:0000256" key="1">
    <source>
        <dbReference type="SAM" id="MobiDB-lite"/>
    </source>
</evidence>
<protein>
    <submittedName>
        <fullName evidence="3">DNA mismatch repair protein MutS</fullName>
    </submittedName>
</protein>
<comment type="caution">
    <text evidence="3">The sequence shown here is derived from an EMBL/GenBank/DDBJ whole genome shotgun (WGS) entry which is preliminary data.</text>
</comment>
<dbReference type="InterPro" id="IPR036063">
    <property type="entry name" value="Smr_dom_sf"/>
</dbReference>
<dbReference type="PANTHER" id="PTHR35562:SF2">
    <property type="entry name" value="DNA ENDONUCLEASE SMRA-RELATED"/>
    <property type="match status" value="1"/>
</dbReference>
<name>A0A3P3DVY2_9RHOB</name>
<keyword evidence="4" id="KW-1185">Reference proteome</keyword>
<dbReference type="OrthoDB" id="7165597at2"/>